<protein>
    <submittedName>
        <fullName evidence="1">Hydrolase</fullName>
    </submittedName>
</protein>
<dbReference type="GO" id="GO:0016787">
    <property type="term" value="F:hydrolase activity"/>
    <property type="evidence" value="ECO:0007669"/>
    <property type="project" value="UniProtKB-KW"/>
</dbReference>
<gene>
    <name evidence="1" type="ORF">JCM19301_2758</name>
</gene>
<dbReference type="InterPro" id="IPR036412">
    <property type="entry name" value="HAD-like_sf"/>
</dbReference>
<sequence>MEIKYNNIKVIGFDADDTLWVNETYFREAEQEFAKLLSEFETPNKIDQELFKKEIGTCLYMVMALRLLLYLW</sequence>
<dbReference type="EMBL" id="BBNR01000009">
    <property type="protein sequence ID" value="GAL67406.1"/>
    <property type="molecule type" value="Genomic_DNA"/>
</dbReference>
<dbReference type="AlphaFoldDB" id="A0A090VRR2"/>
<dbReference type="SUPFAM" id="SSF56784">
    <property type="entry name" value="HAD-like"/>
    <property type="match status" value="1"/>
</dbReference>
<proteinExistence type="predicted"/>
<reference evidence="1 2" key="1">
    <citation type="journal article" date="2014" name="Genome Announc.">
        <title>Draft Genome Sequence of Marine Flavobacterium Jejuia pallidilutea Strain 11shimoA1 and Pigmentation Mutants.</title>
        <authorList>
            <person name="Takatani N."/>
            <person name="Nakanishi M."/>
            <person name="Meirelles P."/>
            <person name="Mino S."/>
            <person name="Suda W."/>
            <person name="Oshima K."/>
            <person name="Hattori M."/>
            <person name="Ohkuma M."/>
            <person name="Hosokawa M."/>
            <person name="Miyashita K."/>
            <person name="Thompson F.L."/>
            <person name="Niwa A."/>
            <person name="Sawabe T."/>
            <person name="Sawabe T."/>
        </authorList>
    </citation>
    <scope>NUCLEOTIDE SEQUENCE [LARGE SCALE GENOMIC DNA]</scope>
    <source>
        <strain evidence="1 2">JCM 19301</strain>
    </source>
</reference>
<accession>A0A090VRR2</accession>
<dbReference type="Proteomes" id="UP000029641">
    <property type="component" value="Unassembled WGS sequence"/>
</dbReference>
<evidence type="ECO:0000313" key="2">
    <source>
        <dbReference type="Proteomes" id="UP000029641"/>
    </source>
</evidence>
<dbReference type="InterPro" id="IPR023214">
    <property type="entry name" value="HAD_sf"/>
</dbReference>
<evidence type="ECO:0000313" key="1">
    <source>
        <dbReference type="EMBL" id="GAL67406.1"/>
    </source>
</evidence>
<dbReference type="Gene3D" id="3.40.50.1000">
    <property type="entry name" value="HAD superfamily/HAD-like"/>
    <property type="match status" value="1"/>
</dbReference>
<name>A0A090VRR2_9FLAO</name>
<comment type="caution">
    <text evidence="1">The sequence shown here is derived from an EMBL/GenBank/DDBJ whole genome shotgun (WGS) entry which is preliminary data.</text>
</comment>
<organism evidence="1 2">
    <name type="scientific">Jejuia pallidilutea</name>
    <dbReference type="NCBI Taxonomy" id="504487"/>
    <lineage>
        <taxon>Bacteria</taxon>
        <taxon>Pseudomonadati</taxon>
        <taxon>Bacteroidota</taxon>
        <taxon>Flavobacteriia</taxon>
        <taxon>Flavobacteriales</taxon>
        <taxon>Flavobacteriaceae</taxon>
        <taxon>Jejuia</taxon>
    </lineage>
</organism>
<keyword evidence="1" id="KW-0378">Hydrolase</keyword>
<dbReference type="Gene3D" id="1.20.120.710">
    <property type="entry name" value="Haloacid dehalogenase hydrolase-like domain"/>
    <property type="match status" value="1"/>
</dbReference>